<dbReference type="GO" id="GO:0015344">
    <property type="term" value="F:siderophore uptake transmembrane transporter activity"/>
    <property type="evidence" value="ECO:0007669"/>
    <property type="project" value="TreeGrafter"/>
</dbReference>
<dbReference type="RefSeq" id="WP_201922683.1">
    <property type="nucleotide sequence ID" value="NZ_JAERQG010000003.1"/>
</dbReference>
<feature type="domain" description="TonB-dependent receptor-like beta-barrel" evidence="12">
    <location>
        <begin position="266"/>
        <end position="686"/>
    </location>
</feature>
<dbReference type="PANTHER" id="PTHR30069:SF29">
    <property type="entry name" value="HEMOGLOBIN AND HEMOGLOBIN-HAPTOGLOBIN-BINDING PROTEIN 1-RELATED"/>
    <property type="match status" value="1"/>
</dbReference>
<evidence type="ECO:0000256" key="4">
    <source>
        <dbReference type="ARBA" id="ARBA00022692"/>
    </source>
</evidence>
<evidence type="ECO:0000256" key="8">
    <source>
        <dbReference type="ARBA" id="ARBA00023170"/>
    </source>
</evidence>
<dbReference type="InterPro" id="IPR036942">
    <property type="entry name" value="Beta-barrel_TonB_sf"/>
</dbReference>
<dbReference type="InterPro" id="IPR000531">
    <property type="entry name" value="Beta-barrel_TonB"/>
</dbReference>
<evidence type="ECO:0000256" key="3">
    <source>
        <dbReference type="ARBA" id="ARBA00022452"/>
    </source>
</evidence>
<reference evidence="14" key="1">
    <citation type="submission" date="2021-01" db="EMBL/GenBank/DDBJ databases">
        <title>Marivirga sp. nov., isolated from intertidal surface sediments.</title>
        <authorList>
            <person name="Zhang M."/>
        </authorList>
    </citation>
    <scope>NUCLEOTIDE SEQUENCE</scope>
    <source>
        <strain evidence="14">SM1354</strain>
    </source>
</reference>
<evidence type="ECO:0000256" key="6">
    <source>
        <dbReference type="ARBA" id="ARBA00023077"/>
    </source>
</evidence>
<evidence type="ECO:0000256" key="11">
    <source>
        <dbReference type="RuleBase" id="RU003357"/>
    </source>
</evidence>
<evidence type="ECO:0000256" key="2">
    <source>
        <dbReference type="ARBA" id="ARBA00022448"/>
    </source>
</evidence>
<gene>
    <name evidence="14" type="ORF">JKP34_13935</name>
</gene>
<keyword evidence="7 10" id="KW-0472">Membrane</keyword>
<dbReference type="GO" id="GO:0044718">
    <property type="term" value="P:siderophore transmembrane transport"/>
    <property type="evidence" value="ECO:0007669"/>
    <property type="project" value="TreeGrafter"/>
</dbReference>
<feature type="domain" description="TonB-dependent receptor plug" evidence="13">
    <location>
        <begin position="42"/>
        <end position="149"/>
    </location>
</feature>
<dbReference type="Gene3D" id="2.40.170.20">
    <property type="entry name" value="TonB-dependent receptor, beta-barrel domain"/>
    <property type="match status" value="1"/>
</dbReference>
<dbReference type="PANTHER" id="PTHR30069">
    <property type="entry name" value="TONB-DEPENDENT OUTER MEMBRANE RECEPTOR"/>
    <property type="match status" value="1"/>
</dbReference>
<dbReference type="Gene3D" id="2.170.130.10">
    <property type="entry name" value="TonB-dependent receptor, plug domain"/>
    <property type="match status" value="1"/>
</dbReference>
<evidence type="ECO:0000259" key="12">
    <source>
        <dbReference type="Pfam" id="PF00593"/>
    </source>
</evidence>
<keyword evidence="2 10" id="KW-0813">Transport</keyword>
<protein>
    <submittedName>
        <fullName evidence="14">TonB-dependent receptor</fullName>
    </submittedName>
</protein>
<comment type="subcellular location">
    <subcellularLocation>
        <location evidence="1 10">Cell outer membrane</location>
        <topology evidence="1 10">Multi-pass membrane protein</topology>
    </subcellularLocation>
</comment>
<dbReference type="InterPro" id="IPR039426">
    <property type="entry name" value="TonB-dep_rcpt-like"/>
</dbReference>
<keyword evidence="4 10" id="KW-0812">Transmembrane</keyword>
<sequence length="743" mass="83536">MTSNLNAQDQNQELNELFELELEELFNLEVSGTSRILKKSVANAPSKIITVTRNQIRKRGYSSLVEVLEDLPAFKIDRLADPRYYNDVSIRGLRYSDKFLILIDGVRVSSPTNEILPILENYPVHFAEQIEVIYGPSSALYGADAFSGVINIISRKPEEVDGTEIRVEGGQYGYGNANLIMGKKISPKTSFIVSGQFMYDQQPDLSDYYPNDYQSGVQGLRTGTFNTIFGPITPNNRVIPLEEHPVSTYAIHTRLNVGKFSINYFGNYARIPSTTANSPNNSVYNRESFLGQYTNTANANYTFSKGKLTSTSYLIGSRYDLDPWSNFRNVFTAMEPAYLYSYSWKLKAEQIFNYQISDNGSVTAGATFEQFLSVPRSNDLEYPLKKFTPHNPIVANTINSDYPDGLETTIKKVRYANFGVYAEYDQNISDYFTTTLGIRYDNNTRFGSTINPRLGLVWKPSKQLSAKLIYGRAYLEPSPQYTFDQYGLLEYDEDTQTFSAGFAQLPNPDLKPQTIGTTEAALKYLFKDIFILDANVFYSESTGLINPVLVPSGPNYTLEGFPVETPQIYQNLGVQQNYGFNLQATYQANLNQNSSVSLYGSYGYLEGTLDHDESEDDIRNLPGISNHTIKFGGSYQFRNLSASLRFIGMDAQRVINVGAVKPNDITQYQSIPGYFIGNMFIEYQLSVFSIFIKAHNFFDVRYRNVNLGAAPQGNEVGTASAEFRNGAPQNPARYIGGIRIKIN</sequence>
<evidence type="ECO:0000259" key="13">
    <source>
        <dbReference type="Pfam" id="PF07715"/>
    </source>
</evidence>
<organism evidence="14 15">
    <name type="scientific">Marivirga atlantica</name>
    <dbReference type="NCBI Taxonomy" id="1548457"/>
    <lineage>
        <taxon>Bacteria</taxon>
        <taxon>Pseudomonadati</taxon>
        <taxon>Bacteroidota</taxon>
        <taxon>Cytophagia</taxon>
        <taxon>Cytophagales</taxon>
        <taxon>Marivirgaceae</taxon>
        <taxon>Marivirga</taxon>
    </lineage>
</organism>
<dbReference type="EMBL" id="JAERQG010000003">
    <property type="protein sequence ID" value="MBL0766361.1"/>
    <property type="molecule type" value="Genomic_DNA"/>
</dbReference>
<evidence type="ECO:0000313" key="15">
    <source>
        <dbReference type="Proteomes" id="UP000642920"/>
    </source>
</evidence>
<dbReference type="GO" id="GO:0009279">
    <property type="term" value="C:cell outer membrane"/>
    <property type="evidence" value="ECO:0007669"/>
    <property type="project" value="UniProtKB-SubCell"/>
</dbReference>
<evidence type="ECO:0000256" key="9">
    <source>
        <dbReference type="ARBA" id="ARBA00023237"/>
    </source>
</evidence>
<keyword evidence="9 10" id="KW-0998">Cell outer membrane</keyword>
<dbReference type="InterPro" id="IPR037066">
    <property type="entry name" value="Plug_dom_sf"/>
</dbReference>
<proteinExistence type="inferred from homology"/>
<keyword evidence="5" id="KW-0732">Signal</keyword>
<keyword evidence="6 11" id="KW-0798">TonB box</keyword>
<dbReference type="AlphaFoldDB" id="A0A937ACD0"/>
<evidence type="ECO:0000256" key="10">
    <source>
        <dbReference type="PROSITE-ProRule" id="PRU01360"/>
    </source>
</evidence>
<keyword evidence="15" id="KW-1185">Reference proteome</keyword>
<name>A0A937ACD0_9BACT</name>
<dbReference type="Pfam" id="PF00593">
    <property type="entry name" value="TonB_dep_Rec_b-barrel"/>
    <property type="match status" value="1"/>
</dbReference>
<dbReference type="SUPFAM" id="SSF56935">
    <property type="entry name" value="Porins"/>
    <property type="match status" value="1"/>
</dbReference>
<dbReference type="Proteomes" id="UP000642920">
    <property type="component" value="Unassembled WGS sequence"/>
</dbReference>
<dbReference type="Pfam" id="PF07715">
    <property type="entry name" value="Plug"/>
    <property type="match status" value="1"/>
</dbReference>
<dbReference type="InterPro" id="IPR012910">
    <property type="entry name" value="Plug_dom"/>
</dbReference>
<evidence type="ECO:0000256" key="7">
    <source>
        <dbReference type="ARBA" id="ARBA00023136"/>
    </source>
</evidence>
<dbReference type="PROSITE" id="PS52016">
    <property type="entry name" value="TONB_DEPENDENT_REC_3"/>
    <property type="match status" value="1"/>
</dbReference>
<accession>A0A937ACD0</accession>
<evidence type="ECO:0000256" key="1">
    <source>
        <dbReference type="ARBA" id="ARBA00004571"/>
    </source>
</evidence>
<keyword evidence="8 14" id="KW-0675">Receptor</keyword>
<evidence type="ECO:0000256" key="5">
    <source>
        <dbReference type="ARBA" id="ARBA00022729"/>
    </source>
</evidence>
<evidence type="ECO:0000313" key="14">
    <source>
        <dbReference type="EMBL" id="MBL0766361.1"/>
    </source>
</evidence>
<comment type="similarity">
    <text evidence="10 11">Belongs to the TonB-dependent receptor family.</text>
</comment>
<comment type="caution">
    <text evidence="14">The sequence shown here is derived from an EMBL/GenBank/DDBJ whole genome shotgun (WGS) entry which is preliminary data.</text>
</comment>
<keyword evidence="3 10" id="KW-1134">Transmembrane beta strand</keyword>